<dbReference type="EMBL" id="BNAU01000003">
    <property type="protein sequence ID" value="GHE99716.1"/>
    <property type="molecule type" value="Genomic_DNA"/>
</dbReference>
<protein>
    <submittedName>
        <fullName evidence="1">Uncharacterized protein</fullName>
    </submittedName>
</protein>
<accession>A0ABQ3J1M3</accession>
<reference evidence="2" key="1">
    <citation type="journal article" date="2019" name="Int. J. Syst. Evol. Microbiol.">
        <title>The Global Catalogue of Microorganisms (GCM) 10K type strain sequencing project: providing services to taxonomists for standard genome sequencing and annotation.</title>
        <authorList>
            <consortium name="The Broad Institute Genomics Platform"/>
            <consortium name="The Broad Institute Genome Sequencing Center for Infectious Disease"/>
            <person name="Wu L."/>
            <person name="Ma J."/>
        </authorList>
    </citation>
    <scope>NUCLEOTIDE SEQUENCE [LARGE SCALE GENOMIC DNA]</scope>
    <source>
        <strain evidence="2">CGMCC 4.7677</strain>
    </source>
</reference>
<sequence length="55" mass="6159">MRVLLTGGAGFIEFNPRDVLVSRRAADVARAREVLGWTPEISVERGMRDLVESCR</sequence>
<dbReference type="SUPFAM" id="SSF51735">
    <property type="entry name" value="NAD(P)-binding Rossmann-fold domains"/>
    <property type="match status" value="1"/>
</dbReference>
<dbReference type="Proteomes" id="UP000605897">
    <property type="component" value="Unassembled WGS sequence"/>
</dbReference>
<proteinExistence type="predicted"/>
<dbReference type="InterPro" id="IPR036291">
    <property type="entry name" value="NAD(P)-bd_dom_sf"/>
</dbReference>
<evidence type="ECO:0000313" key="1">
    <source>
        <dbReference type="EMBL" id="GHE99716.1"/>
    </source>
</evidence>
<evidence type="ECO:0000313" key="2">
    <source>
        <dbReference type="Proteomes" id="UP000605897"/>
    </source>
</evidence>
<dbReference type="Gene3D" id="3.90.25.10">
    <property type="entry name" value="UDP-galactose 4-epimerase, domain 1"/>
    <property type="match status" value="1"/>
</dbReference>
<keyword evidence="2" id="KW-1185">Reference proteome</keyword>
<gene>
    <name evidence="1" type="ORF">GCM10017786_36170</name>
</gene>
<name>A0ABQ3J1M3_9PSEU</name>
<comment type="caution">
    <text evidence="1">The sequence shown here is derived from an EMBL/GenBank/DDBJ whole genome shotgun (WGS) entry which is preliminary data.</text>
</comment>
<organism evidence="1 2">
    <name type="scientific">Amycolatopsis deserti</name>
    <dbReference type="NCBI Taxonomy" id="185696"/>
    <lineage>
        <taxon>Bacteria</taxon>
        <taxon>Bacillati</taxon>
        <taxon>Actinomycetota</taxon>
        <taxon>Actinomycetes</taxon>
        <taxon>Pseudonocardiales</taxon>
        <taxon>Pseudonocardiaceae</taxon>
        <taxon>Amycolatopsis</taxon>
    </lineage>
</organism>